<protein>
    <submittedName>
        <fullName evidence="1">Uncharacterized protein</fullName>
    </submittedName>
</protein>
<reference evidence="1 2" key="1">
    <citation type="submission" date="2022-06" db="EMBL/GenBank/DDBJ databases">
        <title>Mesorhizobium sp. strain RP14 Genome sequencing and assembly.</title>
        <authorList>
            <person name="Kim I."/>
        </authorList>
    </citation>
    <scope>NUCLEOTIDE SEQUENCE [LARGE SCALE GENOMIC DNA]</scope>
    <source>
        <strain evidence="2">RP14(2022)</strain>
    </source>
</reference>
<organism evidence="1 2">
    <name type="scientific">Mesorhizobium liriopis</name>
    <dbReference type="NCBI Taxonomy" id="2953882"/>
    <lineage>
        <taxon>Bacteria</taxon>
        <taxon>Pseudomonadati</taxon>
        <taxon>Pseudomonadota</taxon>
        <taxon>Alphaproteobacteria</taxon>
        <taxon>Hyphomicrobiales</taxon>
        <taxon>Phyllobacteriaceae</taxon>
        <taxon>Mesorhizobium</taxon>
    </lineage>
</organism>
<keyword evidence="2" id="KW-1185">Reference proteome</keyword>
<accession>A0ABT1C058</accession>
<dbReference type="Proteomes" id="UP001205906">
    <property type="component" value="Unassembled WGS sequence"/>
</dbReference>
<evidence type="ECO:0000313" key="1">
    <source>
        <dbReference type="EMBL" id="MCO6048221.1"/>
    </source>
</evidence>
<sequence length="124" mass="15013">MWICLNDSFVSAVQDINRPSRLMVRSRRRNHLERLFPDHEILTTIRSDYAHRVFVERDDFKRVLVDQVNLVTYSNFKDSVRDPVLHDLYLDFWMLHCSANSPRNINPYRGRHFAKSSRHLRHMF</sequence>
<gene>
    <name evidence="1" type="ORF">NGM99_00260</name>
</gene>
<proteinExistence type="predicted"/>
<dbReference type="RefSeq" id="WP_252815045.1">
    <property type="nucleotide sequence ID" value="NZ_JAMXQS010000001.1"/>
</dbReference>
<comment type="caution">
    <text evidence="1">The sequence shown here is derived from an EMBL/GenBank/DDBJ whole genome shotgun (WGS) entry which is preliminary data.</text>
</comment>
<name>A0ABT1C058_9HYPH</name>
<evidence type="ECO:0000313" key="2">
    <source>
        <dbReference type="Proteomes" id="UP001205906"/>
    </source>
</evidence>
<dbReference type="EMBL" id="JAMXQS010000001">
    <property type="protein sequence ID" value="MCO6048221.1"/>
    <property type="molecule type" value="Genomic_DNA"/>
</dbReference>